<dbReference type="EMBL" id="BPLQ01008836">
    <property type="protein sequence ID" value="GIY39747.1"/>
    <property type="molecule type" value="Genomic_DNA"/>
</dbReference>
<gene>
    <name evidence="1" type="ORF">CDAR_271831</name>
</gene>
<proteinExistence type="predicted"/>
<dbReference type="Proteomes" id="UP001054837">
    <property type="component" value="Unassembled WGS sequence"/>
</dbReference>
<evidence type="ECO:0000313" key="2">
    <source>
        <dbReference type="Proteomes" id="UP001054837"/>
    </source>
</evidence>
<dbReference type="AlphaFoldDB" id="A0AAV4T4Y9"/>
<reference evidence="1 2" key="1">
    <citation type="submission" date="2021-06" db="EMBL/GenBank/DDBJ databases">
        <title>Caerostris darwini draft genome.</title>
        <authorList>
            <person name="Kono N."/>
            <person name="Arakawa K."/>
        </authorList>
    </citation>
    <scope>NUCLEOTIDE SEQUENCE [LARGE SCALE GENOMIC DNA]</scope>
</reference>
<organism evidence="1 2">
    <name type="scientific">Caerostris darwini</name>
    <dbReference type="NCBI Taxonomy" id="1538125"/>
    <lineage>
        <taxon>Eukaryota</taxon>
        <taxon>Metazoa</taxon>
        <taxon>Ecdysozoa</taxon>
        <taxon>Arthropoda</taxon>
        <taxon>Chelicerata</taxon>
        <taxon>Arachnida</taxon>
        <taxon>Araneae</taxon>
        <taxon>Araneomorphae</taxon>
        <taxon>Entelegynae</taxon>
        <taxon>Araneoidea</taxon>
        <taxon>Araneidae</taxon>
        <taxon>Caerostris</taxon>
    </lineage>
</organism>
<sequence length="97" mass="11233">MGQISCWNKSIPPKGIISWRYQKAKRTTYVKRTERCQKKRGKKTNACKVLQIRSGRSHCHSHRMSIGDSRGQSSFFRSHALCWDHYKGLTPGNPISR</sequence>
<keyword evidence="2" id="KW-1185">Reference proteome</keyword>
<protein>
    <submittedName>
        <fullName evidence="1">Uncharacterized protein</fullName>
    </submittedName>
</protein>
<accession>A0AAV4T4Y9</accession>
<evidence type="ECO:0000313" key="1">
    <source>
        <dbReference type="EMBL" id="GIY39747.1"/>
    </source>
</evidence>
<comment type="caution">
    <text evidence="1">The sequence shown here is derived from an EMBL/GenBank/DDBJ whole genome shotgun (WGS) entry which is preliminary data.</text>
</comment>
<name>A0AAV4T4Y9_9ARAC</name>